<dbReference type="Gene3D" id="2.60.220.50">
    <property type="match status" value="1"/>
</dbReference>
<gene>
    <name evidence="9" type="ORF">GSONMT00055986001</name>
</gene>
<dbReference type="InterPro" id="IPR046338">
    <property type="entry name" value="GAIN_dom_sf"/>
</dbReference>
<dbReference type="InterPro" id="IPR017981">
    <property type="entry name" value="GPCR_2-like_7TM"/>
</dbReference>
<comment type="subcellular location">
    <subcellularLocation>
        <location evidence="1">Membrane</location>
        <topology evidence="1">Multi-pass membrane protein</topology>
    </subcellularLocation>
</comment>
<dbReference type="PaxDb" id="8022-A0A060YDV3"/>
<feature type="transmembrane region" description="Helical" evidence="6">
    <location>
        <begin position="247"/>
        <end position="267"/>
    </location>
</feature>
<evidence type="ECO:0000259" key="7">
    <source>
        <dbReference type="PROSITE" id="PS50221"/>
    </source>
</evidence>
<feature type="domain" description="GAIN-B" evidence="7">
    <location>
        <begin position="1"/>
        <end position="136"/>
    </location>
</feature>
<reference evidence="9" key="2">
    <citation type="submission" date="2014-03" db="EMBL/GenBank/DDBJ databases">
        <authorList>
            <person name="Genoscope - CEA"/>
        </authorList>
    </citation>
    <scope>NUCLEOTIDE SEQUENCE</scope>
</reference>
<protein>
    <recommendedName>
        <fullName evidence="11">G-protein coupled receptors family 2 profile 2 domain-containing protein</fullName>
    </recommendedName>
</protein>
<evidence type="ECO:0000256" key="1">
    <source>
        <dbReference type="ARBA" id="ARBA00004141"/>
    </source>
</evidence>
<dbReference type="PROSITE" id="PS50221">
    <property type="entry name" value="GAIN_B"/>
    <property type="match status" value="1"/>
</dbReference>
<dbReference type="AlphaFoldDB" id="A0A060YDV3"/>
<proteinExistence type="predicted"/>
<feature type="transmembrane region" description="Helical" evidence="6">
    <location>
        <begin position="203"/>
        <end position="226"/>
    </location>
</feature>
<evidence type="ECO:0008006" key="11">
    <source>
        <dbReference type="Google" id="ProtNLM"/>
    </source>
</evidence>
<feature type="domain" description="G-protein coupled receptors family 2 profile 2" evidence="8">
    <location>
        <begin position="143"/>
        <end position="326"/>
    </location>
</feature>
<feature type="transmembrane region" description="Helical" evidence="6">
    <location>
        <begin position="145"/>
        <end position="168"/>
    </location>
</feature>
<evidence type="ECO:0000256" key="3">
    <source>
        <dbReference type="ARBA" id="ARBA00022989"/>
    </source>
</evidence>
<dbReference type="GO" id="GO:0005886">
    <property type="term" value="C:plasma membrane"/>
    <property type="evidence" value="ECO:0007669"/>
    <property type="project" value="UniProtKB-SubCell"/>
</dbReference>
<dbReference type="InterPro" id="IPR057244">
    <property type="entry name" value="GAIN_B"/>
</dbReference>
<evidence type="ECO:0000256" key="5">
    <source>
        <dbReference type="ARBA" id="ARBA00023157"/>
    </source>
</evidence>
<dbReference type="SMART" id="SM00303">
    <property type="entry name" value="GPS"/>
    <property type="match status" value="1"/>
</dbReference>
<dbReference type="GO" id="GO:0007166">
    <property type="term" value="P:cell surface receptor signaling pathway"/>
    <property type="evidence" value="ECO:0007669"/>
    <property type="project" value="InterPro"/>
</dbReference>
<dbReference type="PRINTS" id="PR00249">
    <property type="entry name" value="GPCRSECRETIN"/>
</dbReference>
<evidence type="ECO:0000256" key="4">
    <source>
        <dbReference type="ARBA" id="ARBA00023136"/>
    </source>
</evidence>
<keyword evidence="4 6" id="KW-0472">Membrane</keyword>
<evidence type="ECO:0000256" key="6">
    <source>
        <dbReference type="SAM" id="Phobius"/>
    </source>
</evidence>
<evidence type="ECO:0000256" key="2">
    <source>
        <dbReference type="ARBA" id="ARBA00022692"/>
    </source>
</evidence>
<organism evidence="9 10">
    <name type="scientific">Oncorhynchus mykiss</name>
    <name type="common">Rainbow trout</name>
    <name type="synonym">Salmo gairdneri</name>
    <dbReference type="NCBI Taxonomy" id="8022"/>
    <lineage>
        <taxon>Eukaryota</taxon>
        <taxon>Metazoa</taxon>
        <taxon>Chordata</taxon>
        <taxon>Craniata</taxon>
        <taxon>Vertebrata</taxon>
        <taxon>Euteleostomi</taxon>
        <taxon>Actinopterygii</taxon>
        <taxon>Neopterygii</taxon>
        <taxon>Teleostei</taxon>
        <taxon>Protacanthopterygii</taxon>
        <taxon>Salmoniformes</taxon>
        <taxon>Salmonidae</taxon>
        <taxon>Salmoninae</taxon>
        <taxon>Oncorhynchus</taxon>
    </lineage>
</organism>
<dbReference type="InterPro" id="IPR000203">
    <property type="entry name" value="GPS"/>
</dbReference>
<dbReference type="InterPro" id="IPR000832">
    <property type="entry name" value="GPCR_2_secretin-like"/>
</dbReference>
<feature type="transmembrane region" description="Helical" evidence="6">
    <location>
        <begin position="180"/>
        <end position="197"/>
    </location>
</feature>
<accession>A0A060YDV3</accession>
<feature type="transmembrane region" description="Helical" evidence="6">
    <location>
        <begin position="287"/>
        <end position="309"/>
    </location>
</feature>
<name>A0A060YDV3_ONCMY</name>
<dbReference type="STRING" id="8022.A0A060YDV3"/>
<evidence type="ECO:0000259" key="8">
    <source>
        <dbReference type="PROSITE" id="PS50261"/>
    </source>
</evidence>
<keyword evidence="5" id="KW-1015">Disulfide bond</keyword>
<dbReference type="GO" id="GO:0004930">
    <property type="term" value="F:G protein-coupled receptor activity"/>
    <property type="evidence" value="ECO:0007669"/>
    <property type="project" value="InterPro"/>
</dbReference>
<reference evidence="9" key="1">
    <citation type="journal article" date="2014" name="Nat. Commun.">
        <title>The rainbow trout genome provides novel insights into evolution after whole-genome duplication in vertebrates.</title>
        <authorList>
            <person name="Berthelot C."/>
            <person name="Brunet F."/>
            <person name="Chalopin D."/>
            <person name="Juanchich A."/>
            <person name="Bernard M."/>
            <person name="Noel B."/>
            <person name="Bento P."/>
            <person name="Da Silva C."/>
            <person name="Labadie K."/>
            <person name="Alberti A."/>
            <person name="Aury J.M."/>
            <person name="Louis A."/>
            <person name="Dehais P."/>
            <person name="Bardou P."/>
            <person name="Montfort J."/>
            <person name="Klopp C."/>
            <person name="Cabau C."/>
            <person name="Gaspin C."/>
            <person name="Thorgaard G.H."/>
            <person name="Boussaha M."/>
            <person name="Quillet E."/>
            <person name="Guyomard R."/>
            <person name="Galiana D."/>
            <person name="Bobe J."/>
            <person name="Volff J.N."/>
            <person name="Genet C."/>
            <person name="Wincker P."/>
            <person name="Jaillon O."/>
            <person name="Roest Crollius H."/>
            <person name="Guiguen Y."/>
        </authorList>
    </citation>
    <scope>NUCLEOTIDE SEQUENCE [LARGE SCALE GENOMIC DNA]</scope>
</reference>
<sequence length="326" mass="36513">MRRHAEVPGPLPVAVVIIYRTLGQLLPENYDVDRRSLRIPKRPIINTPIVSTVVYSEGVPSTSLLAQIITLEYTLLETEERTKPVCVYWNHSIPFQGTGGWSAKGCELVFRNSTHISCQCSHMSSSAVLMDISKREHGEVLPLKIITYTTVSASLVALLITFFLLAILPKLRSNLHSIHKNLVVSIFLSQLVLLFGINQTENAFMCTVVAILLHYFYMCTFAWMLVEGLHIYRMLTEVRNINHGRMRFYYSIGWGIPAIITGLAVGLDPEGYGNPDFCWLSVHDTLIWSIAGPIAIVVLVNIALFLMAAKASCGKRQWTFEKSGAM</sequence>
<dbReference type="PANTHER" id="PTHR12011:SF471">
    <property type="entry name" value="G-PROTEIN COUPLED RECEPTORS FAMILY 2 PROFILE 2 DOMAIN-CONTAINING PROTEIN"/>
    <property type="match status" value="1"/>
</dbReference>
<dbReference type="Pfam" id="PF01825">
    <property type="entry name" value="GPS"/>
    <property type="match status" value="1"/>
</dbReference>
<dbReference type="PANTHER" id="PTHR12011">
    <property type="entry name" value="ADHESION G-PROTEIN COUPLED RECEPTOR"/>
    <property type="match status" value="1"/>
</dbReference>
<dbReference type="PROSITE" id="PS50261">
    <property type="entry name" value="G_PROTEIN_RECEP_F2_4"/>
    <property type="match status" value="1"/>
</dbReference>
<dbReference type="GO" id="GO:0007189">
    <property type="term" value="P:adenylate cyclase-activating G protein-coupled receptor signaling pathway"/>
    <property type="evidence" value="ECO:0007669"/>
    <property type="project" value="TreeGrafter"/>
</dbReference>
<keyword evidence="3 6" id="KW-1133">Transmembrane helix</keyword>
<dbReference type="EMBL" id="FR907803">
    <property type="protein sequence ID" value="CDQ87310.1"/>
    <property type="molecule type" value="Genomic_DNA"/>
</dbReference>
<keyword evidence="2 6" id="KW-0812">Transmembrane</keyword>
<dbReference type="Proteomes" id="UP000193380">
    <property type="component" value="Unassembled WGS sequence"/>
</dbReference>
<evidence type="ECO:0000313" key="10">
    <source>
        <dbReference type="Proteomes" id="UP000193380"/>
    </source>
</evidence>
<evidence type="ECO:0000313" key="9">
    <source>
        <dbReference type="EMBL" id="CDQ87310.1"/>
    </source>
</evidence>
<dbReference type="Gene3D" id="1.20.1070.10">
    <property type="entry name" value="Rhodopsin 7-helix transmembrane proteins"/>
    <property type="match status" value="1"/>
</dbReference>
<dbReference type="Pfam" id="PF00002">
    <property type="entry name" value="7tm_2"/>
    <property type="match status" value="1"/>
</dbReference>